<keyword evidence="1" id="KW-0560">Oxidoreductase</keyword>
<dbReference type="Gene3D" id="3.40.605.10">
    <property type="entry name" value="Aldehyde Dehydrogenase, Chain A, domain 1"/>
    <property type="match status" value="1"/>
</dbReference>
<dbReference type="InterPro" id="IPR016161">
    <property type="entry name" value="Ald_DH/histidinol_DH"/>
</dbReference>
<organism evidence="3">
    <name type="scientific">freshwater metagenome</name>
    <dbReference type="NCBI Taxonomy" id="449393"/>
    <lineage>
        <taxon>unclassified sequences</taxon>
        <taxon>metagenomes</taxon>
        <taxon>ecological metagenomes</taxon>
    </lineage>
</organism>
<dbReference type="InterPro" id="IPR016162">
    <property type="entry name" value="Ald_DH_N"/>
</dbReference>
<dbReference type="AlphaFoldDB" id="A0A6J6EXU7"/>
<protein>
    <submittedName>
        <fullName evidence="3">Unannotated protein</fullName>
    </submittedName>
</protein>
<dbReference type="Pfam" id="PF00171">
    <property type="entry name" value="Aldedh"/>
    <property type="match status" value="1"/>
</dbReference>
<reference evidence="3" key="1">
    <citation type="submission" date="2020-05" db="EMBL/GenBank/DDBJ databases">
        <authorList>
            <person name="Chiriac C."/>
            <person name="Salcher M."/>
            <person name="Ghai R."/>
            <person name="Kavagutti S V."/>
        </authorList>
    </citation>
    <scope>NUCLEOTIDE SEQUENCE</scope>
</reference>
<dbReference type="InterPro" id="IPR029510">
    <property type="entry name" value="Ald_DH_CS_GLU"/>
</dbReference>
<accession>A0A6J6EXU7</accession>
<dbReference type="InterPro" id="IPR015590">
    <property type="entry name" value="Aldehyde_DH_dom"/>
</dbReference>
<proteinExistence type="predicted"/>
<dbReference type="PANTHER" id="PTHR11699">
    <property type="entry name" value="ALDEHYDE DEHYDROGENASE-RELATED"/>
    <property type="match status" value="1"/>
</dbReference>
<dbReference type="NCBIfam" id="NF006916">
    <property type="entry name" value="PRK09407.1"/>
    <property type="match status" value="1"/>
</dbReference>
<dbReference type="SUPFAM" id="SSF53720">
    <property type="entry name" value="ALDH-like"/>
    <property type="match status" value="1"/>
</dbReference>
<dbReference type="EMBL" id="CAEZVY010000101">
    <property type="protein sequence ID" value="CAB4646796.1"/>
    <property type="molecule type" value="Genomic_DNA"/>
</dbReference>
<evidence type="ECO:0000313" key="4">
    <source>
        <dbReference type="EMBL" id="CAB4646796.1"/>
    </source>
</evidence>
<dbReference type="FunFam" id="3.40.309.10:FF:000009">
    <property type="entry name" value="Aldehyde dehydrogenase A"/>
    <property type="match status" value="1"/>
</dbReference>
<sequence>MFPGSAGHHEHFCPTDGTLIARLPQSSPADVERAFAKARVAAELWAKTPLSHRRAIMMRFHDAVLNHQKDLLDAVQWETGKSRSSAFDEVADICLTARYYANSAKSHLATRKRQGALPLLTTSEERYVPKGVVGMITPWNYPLTLPISDAIPALLAGNGVVLKPARQTPFSALCALKLLVEAGLPRDLFQVVIGDGGLVGSAILDNADFVMFTGSTATGKLVAEKAAGRLIGFSAELGGKNPMIVLEDAPLGRAVQGAINASFSNAGQLCMSIERLYVHEAIYDTFVPRFVDAVKGLSIGIERDFSAKIGSLISAEQLEKVSGHVSDAISRGAKVLAGGKHRPDIGPYVFEPTVLENVTEDMLLCRGETFGPVVAVYRFHSDDEAVALANDTTYGLNASVWGSPRRARALARRIEAGSVNVNEGFTASWASTDAPMGGFKESGVGRRHGREGIIKYTNIQTVASQRLMNIEAPGSMTGDAFARTMTIGLRILKRLPFRH</sequence>
<dbReference type="CDD" id="cd07101">
    <property type="entry name" value="ALDH_SSADH2_GabD2"/>
    <property type="match status" value="1"/>
</dbReference>
<evidence type="ECO:0000259" key="2">
    <source>
        <dbReference type="Pfam" id="PF00171"/>
    </source>
</evidence>
<feature type="domain" description="Aldehyde dehydrogenase" evidence="2">
    <location>
        <begin position="7"/>
        <end position="462"/>
    </location>
</feature>
<dbReference type="PROSITE" id="PS00687">
    <property type="entry name" value="ALDEHYDE_DEHYDR_GLU"/>
    <property type="match status" value="1"/>
</dbReference>
<evidence type="ECO:0000313" key="3">
    <source>
        <dbReference type="EMBL" id="CAB4579494.1"/>
    </source>
</evidence>
<dbReference type="InterPro" id="IPR016163">
    <property type="entry name" value="Ald_DH_C"/>
</dbReference>
<gene>
    <name evidence="3" type="ORF">UFOPK1684_01291</name>
    <name evidence="4" type="ORF">UFOPK2158_00976</name>
</gene>
<dbReference type="EMBL" id="CAEZTM010000078">
    <property type="protein sequence ID" value="CAB4579494.1"/>
    <property type="molecule type" value="Genomic_DNA"/>
</dbReference>
<dbReference type="GO" id="GO:0016620">
    <property type="term" value="F:oxidoreductase activity, acting on the aldehyde or oxo group of donors, NAD or NADP as acceptor"/>
    <property type="evidence" value="ECO:0007669"/>
    <property type="project" value="InterPro"/>
</dbReference>
<evidence type="ECO:0000256" key="1">
    <source>
        <dbReference type="ARBA" id="ARBA00023002"/>
    </source>
</evidence>
<dbReference type="Gene3D" id="3.40.309.10">
    <property type="entry name" value="Aldehyde Dehydrogenase, Chain A, domain 2"/>
    <property type="match status" value="1"/>
</dbReference>
<name>A0A6J6EXU7_9ZZZZ</name>